<dbReference type="Gene3D" id="1.20.1160.20">
    <property type="match status" value="2"/>
</dbReference>
<evidence type="ECO:0000256" key="3">
    <source>
        <dbReference type="ARBA" id="ARBA00023273"/>
    </source>
</evidence>
<evidence type="ECO:0000259" key="5">
    <source>
        <dbReference type="PROSITE" id="PS50106"/>
    </source>
</evidence>
<dbReference type="InterPro" id="IPR001478">
    <property type="entry name" value="PDZ"/>
</dbReference>
<dbReference type="GeneTree" id="ENSGT00950000183002"/>
<dbReference type="SMART" id="SM00228">
    <property type="entry name" value="PDZ"/>
    <property type="match status" value="3"/>
</dbReference>
<evidence type="ECO:0000256" key="2">
    <source>
        <dbReference type="ARBA" id="ARBA00022737"/>
    </source>
</evidence>
<dbReference type="GO" id="GO:0060088">
    <property type="term" value="P:auditory receptor cell stereocilium organization"/>
    <property type="evidence" value="ECO:0007669"/>
    <property type="project" value="TreeGrafter"/>
</dbReference>
<dbReference type="GO" id="GO:0002142">
    <property type="term" value="C:stereocilia ankle link complex"/>
    <property type="evidence" value="ECO:0007669"/>
    <property type="project" value="TreeGrafter"/>
</dbReference>
<dbReference type="Pfam" id="PF00595">
    <property type="entry name" value="PDZ"/>
    <property type="match status" value="3"/>
</dbReference>
<comment type="subcellular location">
    <subcellularLocation>
        <location evidence="1">Cell projection</location>
    </subcellularLocation>
</comment>
<dbReference type="Gene3D" id="2.30.42.10">
    <property type="match status" value="3"/>
</dbReference>
<dbReference type="AlphaFoldDB" id="A0A8C7S9F7"/>
<reference evidence="6" key="1">
    <citation type="submission" date="2020-07" db="EMBL/GenBank/DDBJ databases">
        <title>A long reads based de novo assembly of the rainbow trout Arlee double haploid line genome.</title>
        <authorList>
            <person name="Gao G."/>
            <person name="Palti Y."/>
        </authorList>
    </citation>
    <scope>NUCLEOTIDE SEQUENCE [LARGE SCALE GENOMIC DNA]</scope>
</reference>
<dbReference type="GO" id="GO:0005929">
    <property type="term" value="C:cilium"/>
    <property type="evidence" value="ECO:0007669"/>
    <property type="project" value="TreeGrafter"/>
</dbReference>
<dbReference type="InterPro" id="IPR047056">
    <property type="entry name" value="Whirlin_HN-like_dom1"/>
</dbReference>
<reference evidence="6" key="3">
    <citation type="submission" date="2025-09" db="UniProtKB">
        <authorList>
            <consortium name="Ensembl"/>
        </authorList>
    </citation>
    <scope>IDENTIFICATION</scope>
</reference>
<feature type="domain" description="PDZ" evidence="5">
    <location>
        <begin position="530"/>
        <end position="601"/>
    </location>
</feature>
<dbReference type="FunFam" id="2.30.42.10:FF:000079">
    <property type="entry name" value="Whirlin a"/>
    <property type="match status" value="1"/>
</dbReference>
<evidence type="ECO:0000313" key="6">
    <source>
        <dbReference type="Ensembl" id="ENSOMYP00000063100.2"/>
    </source>
</evidence>
<keyword evidence="2" id="KW-0677">Repeat</keyword>
<dbReference type="GO" id="GO:0005886">
    <property type="term" value="C:plasma membrane"/>
    <property type="evidence" value="ECO:0007669"/>
    <property type="project" value="TreeGrafter"/>
</dbReference>
<keyword evidence="7" id="KW-1185">Reference proteome</keyword>
<dbReference type="SUPFAM" id="SSF50156">
    <property type="entry name" value="PDZ domain-like"/>
    <property type="match status" value="3"/>
</dbReference>
<evidence type="ECO:0000256" key="4">
    <source>
        <dbReference type="SAM" id="MobiDB-lite"/>
    </source>
</evidence>
<keyword evidence="3" id="KW-0966">Cell projection</keyword>
<name>A0A8C7S9F7_ONCMY</name>
<dbReference type="CDD" id="cd06741">
    <property type="entry name" value="PDZ2_FL-whirlin"/>
    <property type="match status" value="1"/>
</dbReference>
<protein>
    <submittedName>
        <fullName evidence="6">Whirlin b</fullName>
    </submittedName>
</protein>
<feature type="region of interest" description="Disordered" evidence="4">
    <location>
        <begin position="1"/>
        <end position="26"/>
    </location>
</feature>
<dbReference type="InterPro" id="IPR036034">
    <property type="entry name" value="PDZ_sf"/>
</dbReference>
<feature type="domain" description="PDZ" evidence="5">
    <location>
        <begin position="240"/>
        <end position="308"/>
    </location>
</feature>
<reference evidence="6" key="2">
    <citation type="submission" date="2025-08" db="UniProtKB">
        <authorList>
            <consortium name="Ensembl"/>
        </authorList>
    </citation>
    <scope>IDENTIFICATION</scope>
</reference>
<dbReference type="PANTHER" id="PTHR23116:SF37">
    <property type="entry name" value="WHIRLIN"/>
    <property type="match status" value="1"/>
</dbReference>
<dbReference type="Ensembl" id="ENSOMYT00000068706.2">
    <property type="protein sequence ID" value="ENSOMYP00000063100.2"/>
    <property type="gene ID" value="ENSOMYG00000029199.2"/>
</dbReference>
<accession>A0A8C7S9F7</accession>
<dbReference type="GO" id="GO:0007605">
    <property type="term" value="P:sensory perception of sound"/>
    <property type="evidence" value="ECO:0007669"/>
    <property type="project" value="TreeGrafter"/>
</dbReference>
<feature type="compositionally biased region" description="Low complexity" evidence="4">
    <location>
        <begin position="10"/>
        <end position="20"/>
    </location>
</feature>
<organism evidence="6 7">
    <name type="scientific">Oncorhynchus mykiss</name>
    <name type="common">Rainbow trout</name>
    <name type="synonym">Salmo gairdneri</name>
    <dbReference type="NCBI Taxonomy" id="8022"/>
    <lineage>
        <taxon>Eukaryota</taxon>
        <taxon>Metazoa</taxon>
        <taxon>Chordata</taxon>
        <taxon>Craniata</taxon>
        <taxon>Vertebrata</taxon>
        <taxon>Euteleostomi</taxon>
        <taxon>Actinopterygii</taxon>
        <taxon>Neopterygii</taxon>
        <taxon>Teleostei</taxon>
        <taxon>Protacanthopterygii</taxon>
        <taxon>Salmoniformes</taxon>
        <taxon>Salmonidae</taxon>
        <taxon>Salmoninae</taxon>
        <taxon>Oncorhynchus</taxon>
    </lineage>
</organism>
<feature type="domain" description="PDZ" evidence="5">
    <location>
        <begin position="109"/>
        <end position="178"/>
    </location>
</feature>
<evidence type="ECO:0000256" key="1">
    <source>
        <dbReference type="ARBA" id="ARBA00004316"/>
    </source>
</evidence>
<dbReference type="GO" id="GO:0032426">
    <property type="term" value="C:stereocilium tip"/>
    <property type="evidence" value="ECO:0007669"/>
    <property type="project" value="TreeGrafter"/>
</dbReference>
<dbReference type="CDD" id="cd07356">
    <property type="entry name" value="HN_L-whirlin_R1_like"/>
    <property type="match status" value="1"/>
</dbReference>
<dbReference type="FunFam" id="2.30.42.10:FF:000087">
    <property type="entry name" value="Whirlin a"/>
    <property type="match status" value="1"/>
</dbReference>
<dbReference type="InterPro" id="IPR051844">
    <property type="entry name" value="USH2_Complex_Protein"/>
</dbReference>
<dbReference type="PANTHER" id="PTHR23116">
    <property type="entry name" value="PDZ DOMAIN CONTAINING WHIRLIN AND HARMONIN-RELATED"/>
    <property type="match status" value="1"/>
</dbReference>
<dbReference type="FunFam" id="2.30.42.10:FF:000111">
    <property type="entry name" value="Whirlin a"/>
    <property type="match status" value="1"/>
</dbReference>
<dbReference type="FunFam" id="1.20.1160.20:FF:000003">
    <property type="entry name" value="Whirlin a"/>
    <property type="match status" value="1"/>
</dbReference>
<dbReference type="CDD" id="cd06742">
    <property type="entry name" value="PDZ3_FL-whirlin-like"/>
    <property type="match status" value="1"/>
</dbReference>
<proteinExistence type="predicted"/>
<sequence>MMNSDLEHVSLNSTTASNSGTGSGGRGLSANVRKLHNALNLLLTDFEREQFIHCLNVYHAKRNVFDLVQTLKIILNTPNKRQLLPMLRLVIPRSDQLLFDQYTSEDACPLTLRRSKSNEGLGFSIRGGSEHGVGIYVSLVEPGSFAENEGLRVGDQIVTVNGMLFDRVSHMEAVKVLKGCKKLAMSVCSVGRIPGGYVTNNIYAWVDPHGRSVSPPSDLEQPGRQPGVRYTALHSTAELKVNLNLDDGLSLGLMIRGGAEYGLGIYITGVDPGSAADHGALKVGDQLLEVNGRSFVAIPHDEAVRILKTCRHLLVRVRDVGRVPHARTVVDQTKWISSPITPSPPPITESTSVCQGVGPLGFQVSLEEQAFLLLTDPERQTMGYYLREYQEGHIGLEPLTMALFELFNTRAKLSLLSEVRSQVAPQELELYDGLVLHREREALKAWHGGIGSLHPVHPYSRCLHAEPSASHIHSNPATLCTTLSQLSDSGQTLSEDSGVDIAEARGLSKDSNPWPTKNQQPGSPVPILTLVRVVKNANTLGIAIEGGANTRQPLPRIVTVQKGGSAHSCGQLKVGQVILEVNGVSLRGREHRDAARIIAEAFKTKEKDHIDFLVTEFNTALLQGL</sequence>
<dbReference type="Proteomes" id="UP000694395">
    <property type="component" value="Chromosome 11"/>
</dbReference>
<evidence type="ECO:0000313" key="7">
    <source>
        <dbReference type="Proteomes" id="UP000694395"/>
    </source>
</evidence>
<dbReference type="PROSITE" id="PS50106">
    <property type="entry name" value="PDZ"/>
    <property type="match status" value="3"/>
</dbReference>
<dbReference type="GO" id="GO:0001917">
    <property type="term" value="C:photoreceptor inner segment"/>
    <property type="evidence" value="ECO:0007669"/>
    <property type="project" value="TreeGrafter"/>
</dbReference>